<keyword evidence="3" id="KW-1185">Reference proteome</keyword>
<feature type="transmembrane region" description="Helical" evidence="1">
    <location>
        <begin position="168"/>
        <end position="188"/>
    </location>
</feature>
<feature type="transmembrane region" description="Helical" evidence="1">
    <location>
        <begin position="45"/>
        <end position="67"/>
    </location>
</feature>
<evidence type="ECO:0000313" key="2">
    <source>
        <dbReference type="EMBL" id="KAF7292623.1"/>
    </source>
</evidence>
<comment type="caution">
    <text evidence="2">The sequence shown here is derived from an EMBL/GenBank/DDBJ whole genome shotgun (WGS) entry which is preliminary data.</text>
</comment>
<proteinExistence type="predicted"/>
<sequence length="195" mass="20613">MAPTSLLLLGLLKAQMQLACLKTKLVFYQGYHDPSVPMRERVMSLGLWTGFAGGGGFALGALSAAIPRAVEAAIRAKRKTAYMPPLRLFRLGVLSHAVALGSGTAAVPSTGFLLQLLGIPSGAAPQPQLLGWSVNSALTVLLSALWVLPVRVRIDRAFAARGVRMDKAADNVSTALAVGLMGLAWTTYKDVIPEF</sequence>
<keyword evidence="1" id="KW-1133">Transmembrane helix</keyword>
<keyword evidence="1" id="KW-0812">Transmembrane</keyword>
<name>A0A8H6VWE8_9AGAR</name>
<dbReference type="AlphaFoldDB" id="A0A8H6VWE8"/>
<dbReference type="GeneID" id="59350641"/>
<protein>
    <submittedName>
        <fullName evidence="2">Uncharacterized protein</fullName>
    </submittedName>
</protein>
<dbReference type="EMBL" id="JACAZF010000011">
    <property type="protein sequence ID" value="KAF7292623.1"/>
    <property type="molecule type" value="Genomic_DNA"/>
</dbReference>
<gene>
    <name evidence="2" type="ORF">MIND_01160200</name>
</gene>
<evidence type="ECO:0000256" key="1">
    <source>
        <dbReference type="SAM" id="Phobius"/>
    </source>
</evidence>
<feature type="transmembrane region" description="Helical" evidence="1">
    <location>
        <begin position="88"/>
        <end position="109"/>
    </location>
</feature>
<dbReference type="Proteomes" id="UP000636479">
    <property type="component" value="Unassembled WGS sequence"/>
</dbReference>
<evidence type="ECO:0000313" key="3">
    <source>
        <dbReference type="Proteomes" id="UP000636479"/>
    </source>
</evidence>
<organism evidence="2 3">
    <name type="scientific">Mycena indigotica</name>
    <dbReference type="NCBI Taxonomy" id="2126181"/>
    <lineage>
        <taxon>Eukaryota</taxon>
        <taxon>Fungi</taxon>
        <taxon>Dikarya</taxon>
        <taxon>Basidiomycota</taxon>
        <taxon>Agaricomycotina</taxon>
        <taxon>Agaricomycetes</taxon>
        <taxon>Agaricomycetidae</taxon>
        <taxon>Agaricales</taxon>
        <taxon>Marasmiineae</taxon>
        <taxon>Mycenaceae</taxon>
        <taxon>Mycena</taxon>
    </lineage>
</organism>
<keyword evidence="1" id="KW-0472">Membrane</keyword>
<reference evidence="2" key="1">
    <citation type="submission" date="2020-05" db="EMBL/GenBank/DDBJ databases">
        <title>Mycena genomes resolve the evolution of fungal bioluminescence.</title>
        <authorList>
            <person name="Tsai I.J."/>
        </authorList>
    </citation>
    <scope>NUCLEOTIDE SEQUENCE</scope>
    <source>
        <strain evidence="2">171206Taipei</strain>
    </source>
</reference>
<dbReference type="RefSeq" id="XP_037215051.1">
    <property type="nucleotide sequence ID" value="XM_037368125.1"/>
</dbReference>
<feature type="transmembrane region" description="Helical" evidence="1">
    <location>
        <begin position="129"/>
        <end position="148"/>
    </location>
</feature>
<accession>A0A8H6VWE8</accession>